<proteinExistence type="predicted"/>
<dbReference type="RefSeq" id="WP_179834383.1">
    <property type="nucleotide sequence ID" value="NZ_BMRD01000026.1"/>
</dbReference>
<accession>A0A7Y9KDH2</accession>
<reference evidence="2 3" key="1">
    <citation type="submission" date="2020-07" db="EMBL/GenBank/DDBJ databases">
        <title>Sequencing the genomes of 1000 actinobacteria strains.</title>
        <authorList>
            <person name="Klenk H.-P."/>
        </authorList>
    </citation>
    <scope>NUCLEOTIDE SEQUENCE [LARGE SCALE GENOMIC DNA]</scope>
    <source>
        <strain evidence="2 3">DSM 43461</strain>
    </source>
</reference>
<evidence type="ECO:0000313" key="3">
    <source>
        <dbReference type="Proteomes" id="UP000591272"/>
    </source>
</evidence>
<feature type="region of interest" description="Disordered" evidence="1">
    <location>
        <begin position="206"/>
        <end position="227"/>
    </location>
</feature>
<sequence length="227" mass="24356">MCYPFRHRIYTAAIAGLSPGPAPNAQNPQAAHFTYRPMLNPFATPAAGLKGPGATSTARVLALTALDAHGDDSLVVVPRPDAITLFGLAEDELLDDDTAGLFIPGNLDAALAYLETELAIREKSGVSQGRRLLLVADCAQEAERITALLTHHPDAVFAVLLGHWTGDQATIDDEGLVEAPPAVASNFPSHLPAMSRTEARDRLMKVLDRHKGTRKPPSRRRSTSRRG</sequence>
<protein>
    <recommendedName>
        <fullName evidence="4">DUF4192 family protein</fullName>
    </recommendedName>
</protein>
<evidence type="ECO:0008006" key="4">
    <source>
        <dbReference type="Google" id="ProtNLM"/>
    </source>
</evidence>
<evidence type="ECO:0000256" key="1">
    <source>
        <dbReference type="SAM" id="MobiDB-lite"/>
    </source>
</evidence>
<comment type="caution">
    <text evidence="2">The sequence shown here is derived from an EMBL/GenBank/DDBJ whole genome shotgun (WGS) entry which is preliminary data.</text>
</comment>
<name>A0A7Y9KDH2_9ACTN</name>
<dbReference type="Proteomes" id="UP000591272">
    <property type="component" value="Unassembled WGS sequence"/>
</dbReference>
<evidence type="ECO:0000313" key="2">
    <source>
        <dbReference type="EMBL" id="NYE13326.1"/>
    </source>
</evidence>
<gene>
    <name evidence="2" type="ORF">BJ999_003622</name>
</gene>
<keyword evidence="3" id="KW-1185">Reference proteome</keyword>
<organism evidence="2 3">
    <name type="scientific">Actinomadura citrea</name>
    <dbReference type="NCBI Taxonomy" id="46158"/>
    <lineage>
        <taxon>Bacteria</taxon>
        <taxon>Bacillati</taxon>
        <taxon>Actinomycetota</taxon>
        <taxon>Actinomycetes</taxon>
        <taxon>Streptosporangiales</taxon>
        <taxon>Thermomonosporaceae</taxon>
        <taxon>Actinomadura</taxon>
    </lineage>
</organism>
<dbReference type="AlphaFoldDB" id="A0A7Y9KDH2"/>
<feature type="compositionally biased region" description="Basic residues" evidence="1">
    <location>
        <begin position="211"/>
        <end position="227"/>
    </location>
</feature>
<dbReference type="EMBL" id="JACCBT010000001">
    <property type="protein sequence ID" value="NYE13326.1"/>
    <property type="molecule type" value="Genomic_DNA"/>
</dbReference>